<proteinExistence type="predicted"/>
<feature type="compositionally biased region" description="Low complexity" evidence="1">
    <location>
        <begin position="232"/>
        <end position="250"/>
    </location>
</feature>
<dbReference type="AlphaFoldDB" id="A0A239BP69"/>
<evidence type="ECO:0000313" key="2">
    <source>
        <dbReference type="EMBL" id="SNS09469.1"/>
    </source>
</evidence>
<gene>
    <name evidence="2" type="ORF">SAMN05216252_10393</name>
</gene>
<sequence length="250" mass="27281">MRLRLRHFRPRTGPVEHRIVQPWHPPRHTALTDPAGYGFLVGDHAGLSALAGLFSFAACSRRTVVHVPLRRGVPLDEEAYLEAAGGRVDLVLVHHSLGLRVSEWPRLRRRLTGGVPLTVRTDEARTARDADAWWQGYGHADSRDRLRPVGHARTLFLVGGRGTFSCAATQLAWAAGQGPRKKGVVKGRMALVEQLTPLLESAGRGRGPELDVAFKAYPPYAHFRRPGRPRQRAGTPAPSPAATGPRAAGP</sequence>
<reference evidence="2 3" key="1">
    <citation type="submission" date="2017-06" db="EMBL/GenBank/DDBJ databases">
        <authorList>
            <person name="Kim H.J."/>
            <person name="Triplett B.A."/>
        </authorList>
    </citation>
    <scope>NUCLEOTIDE SEQUENCE [LARGE SCALE GENOMIC DNA]</scope>
    <source>
        <strain evidence="2 3">CGMCC 4.1858</strain>
    </source>
</reference>
<dbReference type="Proteomes" id="UP000198280">
    <property type="component" value="Unassembled WGS sequence"/>
</dbReference>
<protein>
    <submittedName>
        <fullName evidence="2">Uncharacterized protein</fullName>
    </submittedName>
</protein>
<name>A0A239BP69_9ACTN</name>
<feature type="compositionally biased region" description="Basic residues" evidence="1">
    <location>
        <begin position="222"/>
        <end position="231"/>
    </location>
</feature>
<evidence type="ECO:0000313" key="3">
    <source>
        <dbReference type="Proteomes" id="UP000198280"/>
    </source>
</evidence>
<evidence type="ECO:0000256" key="1">
    <source>
        <dbReference type="SAM" id="MobiDB-lite"/>
    </source>
</evidence>
<feature type="region of interest" description="Disordered" evidence="1">
    <location>
        <begin position="221"/>
        <end position="250"/>
    </location>
</feature>
<dbReference type="EMBL" id="FZOF01000003">
    <property type="protein sequence ID" value="SNS09469.1"/>
    <property type="molecule type" value="Genomic_DNA"/>
</dbReference>
<organism evidence="2 3">
    <name type="scientific">Actinacidiphila glaucinigra</name>
    <dbReference type="NCBI Taxonomy" id="235986"/>
    <lineage>
        <taxon>Bacteria</taxon>
        <taxon>Bacillati</taxon>
        <taxon>Actinomycetota</taxon>
        <taxon>Actinomycetes</taxon>
        <taxon>Kitasatosporales</taxon>
        <taxon>Streptomycetaceae</taxon>
        <taxon>Actinacidiphila</taxon>
    </lineage>
</organism>
<dbReference type="RefSeq" id="WP_089222800.1">
    <property type="nucleotide sequence ID" value="NZ_FZOF01000003.1"/>
</dbReference>
<dbReference type="OrthoDB" id="4146876at2"/>
<keyword evidence="3" id="KW-1185">Reference proteome</keyword>
<accession>A0A239BP69</accession>